<evidence type="ECO:0000313" key="7">
    <source>
        <dbReference type="EMBL" id="MBE0367720.1"/>
    </source>
</evidence>
<keyword evidence="8" id="KW-1185">Reference proteome</keyword>
<dbReference type="PANTHER" id="PTHR32322:SF9">
    <property type="entry name" value="AMINO-ACID METABOLITE EFFLUX PUMP-RELATED"/>
    <property type="match status" value="1"/>
</dbReference>
<feature type="domain" description="EamA" evidence="6">
    <location>
        <begin position="3"/>
        <end position="132"/>
    </location>
</feature>
<feature type="transmembrane region" description="Helical" evidence="5">
    <location>
        <begin position="116"/>
        <end position="134"/>
    </location>
</feature>
<reference evidence="7 8" key="1">
    <citation type="submission" date="2015-03" db="EMBL/GenBank/DDBJ databases">
        <title>Genome sequence of Pseudoalteromonas aurantia.</title>
        <authorList>
            <person name="Xie B.-B."/>
            <person name="Rong J.-C."/>
            <person name="Qin Q.-L."/>
            <person name="Zhang Y.-Z."/>
        </authorList>
    </citation>
    <scope>NUCLEOTIDE SEQUENCE [LARGE SCALE GENOMIC DNA]</scope>
    <source>
        <strain evidence="7 8">208</strain>
    </source>
</reference>
<keyword evidence="2 5" id="KW-0812">Transmembrane</keyword>
<evidence type="ECO:0000256" key="5">
    <source>
        <dbReference type="SAM" id="Phobius"/>
    </source>
</evidence>
<accession>A0ABR9E9R8</accession>
<feature type="transmembrane region" description="Helical" evidence="5">
    <location>
        <begin position="89"/>
        <end position="109"/>
    </location>
</feature>
<dbReference type="InterPro" id="IPR000620">
    <property type="entry name" value="EamA_dom"/>
</dbReference>
<dbReference type="Proteomes" id="UP000615755">
    <property type="component" value="Unassembled WGS sequence"/>
</dbReference>
<evidence type="ECO:0000256" key="4">
    <source>
        <dbReference type="ARBA" id="ARBA00023136"/>
    </source>
</evidence>
<keyword evidence="3 5" id="KW-1133">Transmembrane helix</keyword>
<dbReference type="InterPro" id="IPR037185">
    <property type="entry name" value="EmrE-like"/>
</dbReference>
<dbReference type="EMBL" id="AQGV01000012">
    <property type="protein sequence ID" value="MBE0367720.1"/>
    <property type="molecule type" value="Genomic_DNA"/>
</dbReference>
<feature type="transmembrane region" description="Helical" evidence="5">
    <location>
        <begin position="179"/>
        <end position="197"/>
    </location>
</feature>
<proteinExistence type="predicted"/>
<feature type="transmembrane region" description="Helical" evidence="5">
    <location>
        <begin position="259"/>
        <end position="276"/>
    </location>
</feature>
<comment type="caution">
    <text evidence="7">The sequence shown here is derived from an EMBL/GenBank/DDBJ whole genome shotgun (WGS) entry which is preliminary data.</text>
</comment>
<dbReference type="InterPro" id="IPR050638">
    <property type="entry name" value="AA-Vitamin_Transporters"/>
</dbReference>
<sequence>MKYFILVLALVCFALNSLIARYVFNEDLLDEVTFTVIRLCSGAFVLVLFLLLSKQKNRALSQCGSWYGAIALLVYLIGFSFAYTALDAGFGALILFVVVTFTMVIGGIIQGQKLSLLQWGALSVALLSLAYLLNPSVSHPNWYAVLAMGLSGIGWGAYSLHGTKLKLEGQSPIQSTAGCFLRAMVFVPAIFPFISAIQFSWHGVVIAIICGALTSGVGYVLWYQSLFWLQVDKAATMQLSVPVITLISGVLFLGESVNVIQSICAVLILLSIGFYLKQKSRLG</sequence>
<feature type="transmembrane region" description="Helical" evidence="5">
    <location>
        <begin position="234"/>
        <end position="253"/>
    </location>
</feature>
<evidence type="ECO:0000313" key="8">
    <source>
        <dbReference type="Proteomes" id="UP000615755"/>
    </source>
</evidence>
<dbReference type="Pfam" id="PF00892">
    <property type="entry name" value="EamA"/>
    <property type="match status" value="2"/>
</dbReference>
<evidence type="ECO:0000256" key="3">
    <source>
        <dbReference type="ARBA" id="ARBA00022989"/>
    </source>
</evidence>
<evidence type="ECO:0000256" key="1">
    <source>
        <dbReference type="ARBA" id="ARBA00004141"/>
    </source>
</evidence>
<dbReference type="PANTHER" id="PTHR32322">
    <property type="entry name" value="INNER MEMBRANE TRANSPORTER"/>
    <property type="match status" value="1"/>
</dbReference>
<organism evidence="7 8">
    <name type="scientific">Pseudoalteromonas aurantia 208</name>
    <dbReference type="NCBI Taxonomy" id="1314867"/>
    <lineage>
        <taxon>Bacteria</taxon>
        <taxon>Pseudomonadati</taxon>
        <taxon>Pseudomonadota</taxon>
        <taxon>Gammaproteobacteria</taxon>
        <taxon>Alteromonadales</taxon>
        <taxon>Pseudoalteromonadaceae</taxon>
        <taxon>Pseudoalteromonas</taxon>
    </lineage>
</organism>
<name>A0ABR9E9R8_9GAMM</name>
<gene>
    <name evidence="7" type="ORF">PAUR_a1142</name>
</gene>
<feature type="domain" description="EamA" evidence="6">
    <location>
        <begin position="144"/>
        <end position="274"/>
    </location>
</feature>
<feature type="transmembrane region" description="Helical" evidence="5">
    <location>
        <begin position="36"/>
        <end position="52"/>
    </location>
</feature>
<evidence type="ECO:0000256" key="2">
    <source>
        <dbReference type="ARBA" id="ARBA00022692"/>
    </source>
</evidence>
<feature type="transmembrane region" description="Helical" evidence="5">
    <location>
        <begin position="64"/>
        <end position="83"/>
    </location>
</feature>
<comment type="subcellular location">
    <subcellularLocation>
        <location evidence="1">Membrane</location>
        <topology evidence="1">Multi-pass membrane protein</topology>
    </subcellularLocation>
</comment>
<feature type="transmembrane region" description="Helical" evidence="5">
    <location>
        <begin position="140"/>
        <end position="158"/>
    </location>
</feature>
<dbReference type="RefSeq" id="WP_192507109.1">
    <property type="nucleotide sequence ID" value="NZ_AQGV01000012.1"/>
</dbReference>
<keyword evidence="4 5" id="KW-0472">Membrane</keyword>
<feature type="transmembrane region" description="Helical" evidence="5">
    <location>
        <begin position="203"/>
        <end position="222"/>
    </location>
</feature>
<protein>
    <recommendedName>
        <fullName evidence="6">EamA domain-containing protein</fullName>
    </recommendedName>
</protein>
<dbReference type="SUPFAM" id="SSF103481">
    <property type="entry name" value="Multidrug resistance efflux transporter EmrE"/>
    <property type="match status" value="2"/>
</dbReference>
<evidence type="ECO:0000259" key="6">
    <source>
        <dbReference type="Pfam" id="PF00892"/>
    </source>
</evidence>